<evidence type="ECO:0000256" key="3">
    <source>
        <dbReference type="SAM" id="MobiDB-lite"/>
    </source>
</evidence>
<dbReference type="InterPro" id="IPR011049">
    <property type="entry name" value="Serralysin-like_metalloprot_C"/>
</dbReference>
<dbReference type="InterPro" id="IPR050557">
    <property type="entry name" value="RTX_toxin/Mannuronan_C5-epim"/>
</dbReference>
<dbReference type="Gene3D" id="2.150.10.10">
    <property type="entry name" value="Serralysin-like metalloprotease, C-terminal"/>
    <property type="match status" value="3"/>
</dbReference>
<dbReference type="AlphaFoldDB" id="A0A1G8ZA43"/>
<dbReference type="GO" id="GO:0005509">
    <property type="term" value="F:calcium ion binding"/>
    <property type="evidence" value="ECO:0007669"/>
    <property type="project" value="InterPro"/>
</dbReference>
<feature type="region of interest" description="Disordered" evidence="3">
    <location>
        <begin position="158"/>
        <end position="227"/>
    </location>
</feature>
<dbReference type="InterPro" id="IPR018511">
    <property type="entry name" value="Hemolysin-typ_Ca-bd_CS"/>
</dbReference>
<dbReference type="RefSeq" id="WP_092498036.1">
    <property type="nucleotide sequence ID" value="NZ_FNFV01000001.1"/>
</dbReference>
<dbReference type="EMBL" id="FNFV01000001">
    <property type="protein sequence ID" value="SDK11921.1"/>
    <property type="molecule type" value="Genomic_DNA"/>
</dbReference>
<evidence type="ECO:0000256" key="2">
    <source>
        <dbReference type="ARBA" id="ARBA00022525"/>
    </source>
</evidence>
<dbReference type="Pfam" id="PF00353">
    <property type="entry name" value="HemolysinCabind"/>
    <property type="match status" value="4"/>
</dbReference>
<dbReference type="Proteomes" id="UP000199328">
    <property type="component" value="Unassembled WGS sequence"/>
</dbReference>
<comment type="subcellular location">
    <subcellularLocation>
        <location evidence="1">Secreted</location>
    </subcellularLocation>
</comment>
<proteinExistence type="predicted"/>
<sequence>MLAAMLLLGLVPLAFLPVLEEEENDDDASETGPVEPGSAEGTGDLLVDEPPPDRGAEARLFEPETGPGEYAYEDFRPGEDRLRIDLGSLEGEVSFTTEFSDRGASISIDTAEGAMVLTFPGQESLPADDIEIILHDEGGGAPETIPLAELLAFEGSDDAATGGDRLDDALDPLDPEDPGNPGGGGGEPGLDPLDPEDPGEPGGGGDKPGLDPLNLDPGPSWGVGGDPAVSEALEAALTRDSAAAAGLDAALTRANHPASTVTHLGDGDDTHALPDDGIGGTGEGEVTLFSGTPAVASEGGVAVVDGAGGNDTLTGGDGAAWLFGGPGNDTITSGEGATAAFGGEGEDRISAASARAGAFIDGGAGDDTLTGSSGRDFIEGGSHAAAAAVSDNDVIDGGAGDDILRGGFGADVIRGGEGDDVIDHHGRIEEREEEVRRVFSDHIDGAADVLDGGPGNDTLIMDRGDTATGGQGEDYYWVWSDGNDAEAAPAVITDFEVGTDFLHISLNPELGSAQAWDLRVEPSPDGQDAHVIVAGDLVAVLKDAPDATDADVYVEVKPDVFAAAPQG</sequence>
<keyword evidence="2" id="KW-0964">Secreted</keyword>
<dbReference type="PANTHER" id="PTHR38340">
    <property type="entry name" value="S-LAYER PROTEIN"/>
    <property type="match status" value="1"/>
</dbReference>
<feature type="compositionally biased region" description="Basic and acidic residues" evidence="3">
    <location>
        <begin position="51"/>
        <end position="62"/>
    </location>
</feature>
<evidence type="ECO:0000256" key="1">
    <source>
        <dbReference type="ARBA" id="ARBA00004613"/>
    </source>
</evidence>
<dbReference type="PRINTS" id="PR00313">
    <property type="entry name" value="CABNDNGRPT"/>
</dbReference>
<evidence type="ECO:0000313" key="4">
    <source>
        <dbReference type="EMBL" id="SDK11921.1"/>
    </source>
</evidence>
<dbReference type="InterPro" id="IPR001343">
    <property type="entry name" value="Hemolysn_Ca-bd"/>
</dbReference>
<dbReference type="SUPFAM" id="SSF51120">
    <property type="entry name" value="beta-Roll"/>
    <property type="match status" value="2"/>
</dbReference>
<reference evidence="5" key="1">
    <citation type="submission" date="2016-10" db="EMBL/GenBank/DDBJ databases">
        <authorList>
            <person name="Varghese N."/>
            <person name="Submissions S."/>
        </authorList>
    </citation>
    <scope>NUCLEOTIDE SEQUENCE [LARGE SCALE GENOMIC DNA]</scope>
    <source>
        <strain evidence="5">CGMCC 1.10789</strain>
    </source>
</reference>
<organism evidence="4 5">
    <name type="scientific">Meinhardsimonia xiamenensis</name>
    <dbReference type="NCBI Taxonomy" id="990712"/>
    <lineage>
        <taxon>Bacteria</taxon>
        <taxon>Pseudomonadati</taxon>
        <taxon>Pseudomonadota</taxon>
        <taxon>Alphaproteobacteria</taxon>
        <taxon>Rhodobacterales</taxon>
        <taxon>Paracoccaceae</taxon>
        <taxon>Meinhardsimonia</taxon>
    </lineage>
</organism>
<dbReference type="OrthoDB" id="7870633at2"/>
<dbReference type="GO" id="GO:0005576">
    <property type="term" value="C:extracellular region"/>
    <property type="evidence" value="ECO:0007669"/>
    <property type="project" value="UniProtKB-SubCell"/>
</dbReference>
<feature type="region of interest" description="Disordered" evidence="3">
    <location>
        <begin position="21"/>
        <end position="74"/>
    </location>
</feature>
<dbReference type="PROSITE" id="PS00330">
    <property type="entry name" value="HEMOLYSIN_CALCIUM"/>
    <property type="match status" value="2"/>
</dbReference>
<feature type="compositionally biased region" description="Low complexity" evidence="3">
    <location>
        <begin position="210"/>
        <end position="219"/>
    </location>
</feature>
<evidence type="ECO:0000313" key="5">
    <source>
        <dbReference type="Proteomes" id="UP000199328"/>
    </source>
</evidence>
<gene>
    <name evidence="4" type="ORF">SAMN05216257_101642</name>
</gene>
<protein>
    <submittedName>
        <fullName evidence="4">Hemolysin-type calcium-binding repeat-containing protein</fullName>
    </submittedName>
</protein>
<accession>A0A1G8ZA43</accession>
<dbReference type="PANTHER" id="PTHR38340:SF1">
    <property type="entry name" value="S-LAYER PROTEIN"/>
    <property type="match status" value="1"/>
</dbReference>
<name>A0A1G8ZA43_9RHOB</name>
<dbReference type="STRING" id="990712.SAMN05216257_101642"/>
<keyword evidence="5" id="KW-1185">Reference proteome</keyword>